<dbReference type="AlphaFoldDB" id="X6NAB4"/>
<dbReference type="SUPFAM" id="SSF56112">
    <property type="entry name" value="Protein kinase-like (PK-like)"/>
    <property type="match status" value="1"/>
</dbReference>
<proteinExistence type="predicted"/>
<feature type="region of interest" description="Disordered" evidence="1">
    <location>
        <begin position="486"/>
        <end position="507"/>
    </location>
</feature>
<keyword evidence="3" id="KW-1185">Reference proteome</keyword>
<gene>
    <name evidence="2" type="ORF">RFI_14480</name>
</gene>
<organism evidence="2 3">
    <name type="scientific">Reticulomyxa filosa</name>
    <dbReference type="NCBI Taxonomy" id="46433"/>
    <lineage>
        <taxon>Eukaryota</taxon>
        <taxon>Sar</taxon>
        <taxon>Rhizaria</taxon>
        <taxon>Retaria</taxon>
        <taxon>Foraminifera</taxon>
        <taxon>Monothalamids</taxon>
        <taxon>Reticulomyxidae</taxon>
        <taxon>Reticulomyxa</taxon>
    </lineage>
</organism>
<dbReference type="Gene3D" id="1.10.510.10">
    <property type="entry name" value="Transferase(Phosphotransferase) domain 1"/>
    <property type="match status" value="1"/>
</dbReference>
<reference evidence="2 3" key="1">
    <citation type="journal article" date="2013" name="Curr. Biol.">
        <title>The Genome of the Foraminiferan Reticulomyxa filosa.</title>
        <authorList>
            <person name="Glockner G."/>
            <person name="Hulsmann N."/>
            <person name="Schleicher M."/>
            <person name="Noegel A.A."/>
            <person name="Eichinger L."/>
            <person name="Gallinger C."/>
            <person name="Pawlowski J."/>
            <person name="Sierra R."/>
            <person name="Euteneuer U."/>
            <person name="Pillet L."/>
            <person name="Moustafa A."/>
            <person name="Platzer M."/>
            <person name="Groth M."/>
            <person name="Szafranski K."/>
            <person name="Schliwa M."/>
        </authorList>
    </citation>
    <scope>NUCLEOTIDE SEQUENCE [LARGE SCALE GENOMIC DNA]</scope>
</reference>
<feature type="compositionally biased region" description="Polar residues" evidence="1">
    <location>
        <begin position="459"/>
        <end position="472"/>
    </location>
</feature>
<name>X6NAB4_RETFI</name>
<accession>X6NAB4</accession>
<evidence type="ECO:0008006" key="4">
    <source>
        <dbReference type="Google" id="ProtNLM"/>
    </source>
</evidence>
<feature type="region of interest" description="Disordered" evidence="1">
    <location>
        <begin position="447"/>
        <end position="474"/>
    </location>
</feature>
<dbReference type="EMBL" id="ASPP01010529">
    <property type="protein sequence ID" value="ETO22709.1"/>
    <property type="molecule type" value="Genomic_DNA"/>
</dbReference>
<dbReference type="InterPro" id="IPR011009">
    <property type="entry name" value="Kinase-like_dom_sf"/>
</dbReference>
<feature type="region of interest" description="Disordered" evidence="1">
    <location>
        <begin position="386"/>
        <end position="433"/>
    </location>
</feature>
<feature type="compositionally biased region" description="Polar residues" evidence="1">
    <location>
        <begin position="401"/>
        <end position="417"/>
    </location>
</feature>
<evidence type="ECO:0000313" key="3">
    <source>
        <dbReference type="Proteomes" id="UP000023152"/>
    </source>
</evidence>
<evidence type="ECO:0000256" key="1">
    <source>
        <dbReference type="SAM" id="MobiDB-lite"/>
    </source>
</evidence>
<evidence type="ECO:0000313" key="2">
    <source>
        <dbReference type="EMBL" id="ETO22709.1"/>
    </source>
</evidence>
<sequence>MSSFLRRSKFFLCIKTIVPKNVCSLLGTQQKKNIHPQKNCVTLVLCGGNEIDNGKTKCEKKIKKWLKKKKSEKVKAFQNMERGKRECEEENKESPSLSAKKKEHLDDESGQEWKKSDCIKKQIINSSTNQNSKILYEHFTVLLQQQTKYKKKQSDSSHITLSFEEQNSDFYMVFHHHMYLHDHVGCNDKQLSEDKIIAILRQLMSLVASLHAFQTVLMQMHSDSFLVTQKGEIVWNDSSPLCYADDNSRYSSRDADHRLFHQHRNCNSLGCLPPDLRYATAQPLQFTGTQLKACDVYHIGVLAFVMFQGYIPTSLEFNISPQAREFILQIMDSSHERRYRNFENIRESSTWLRSACNKKVQKMANAKSDMNCENILHAKSDEKNGLNIGTYKKKKKQQPKTHSSTSNCIHTRNSNRYSDMDTDTDNSTSGSKGSELLKEYATNYCTSSGSNLRKRHAISPTQSRRPSCSQGSIDCGDQCAKTMAHAPHQEQQAAGEKKTMSTSSDRQLLTNRERSTFAPANGIQNHSLDIANTTQAYLKEDQYPTKVPLIHPRSSDDVQHHVPVKKGDIIVTRSLPKLSTKEEDSNSKKIIKSGRRNRTQGDALVACKSKETKEQNLSQQLTTLLPRTQCQERSNAVETTQTLRRKWTSADLRRARQERIKQQEVQNEDSILSREKSRSYAYQYADDSGSEQRFCDTLIVPLEESDLHPSKLSTVHKRNISNSGEITNL</sequence>
<comment type="caution">
    <text evidence="2">The sequence shown here is derived from an EMBL/GenBank/DDBJ whole genome shotgun (WGS) entry which is preliminary data.</text>
</comment>
<dbReference type="Proteomes" id="UP000023152">
    <property type="component" value="Unassembled WGS sequence"/>
</dbReference>
<protein>
    <recommendedName>
        <fullName evidence="4">Protein kinase domain-containing protein</fullName>
    </recommendedName>
</protein>
<feature type="region of interest" description="Disordered" evidence="1">
    <location>
        <begin position="78"/>
        <end position="109"/>
    </location>
</feature>